<dbReference type="PANTHER" id="PTHR45913:SF19">
    <property type="entry name" value="LOW QUALITY PROTEIN: ZINC FINGER BED DOMAIN-CONTAINING PROTEIN 5-LIKE"/>
    <property type="match status" value="1"/>
</dbReference>
<dbReference type="Proteomes" id="UP000887013">
    <property type="component" value="Unassembled WGS sequence"/>
</dbReference>
<comment type="caution">
    <text evidence="1">The sequence shown here is derived from an EMBL/GenBank/DDBJ whole genome shotgun (WGS) entry which is preliminary data.</text>
</comment>
<dbReference type="PANTHER" id="PTHR45913">
    <property type="entry name" value="EPM2A-INTERACTING PROTEIN 1"/>
    <property type="match status" value="1"/>
</dbReference>
<proteinExistence type="predicted"/>
<gene>
    <name evidence="1" type="primary">ZBED5_143</name>
    <name evidence="1" type="ORF">NPIL_293201</name>
</gene>
<dbReference type="AlphaFoldDB" id="A0A8X6TXI4"/>
<dbReference type="OrthoDB" id="6417410at2759"/>
<sequence>MNYENLNELSSDTQLEAKFRTDSLTIFLSDVFDEYPNLAKQVIRILLPFETTYLFEVGFSKYVATKTKNRNTLDAAPDMRVQFSNLMPNFKRIMESKKLGSASIGNKFWSSTTKMISVPQLWTVVTLQHQNCEISHYKRTKDLKTKLI</sequence>
<name>A0A8X6TXI4_NEPPI</name>
<keyword evidence="2" id="KW-1185">Reference proteome</keyword>
<organism evidence="1 2">
    <name type="scientific">Nephila pilipes</name>
    <name type="common">Giant wood spider</name>
    <name type="synonym">Nephila maculata</name>
    <dbReference type="NCBI Taxonomy" id="299642"/>
    <lineage>
        <taxon>Eukaryota</taxon>
        <taxon>Metazoa</taxon>
        <taxon>Ecdysozoa</taxon>
        <taxon>Arthropoda</taxon>
        <taxon>Chelicerata</taxon>
        <taxon>Arachnida</taxon>
        <taxon>Araneae</taxon>
        <taxon>Araneomorphae</taxon>
        <taxon>Entelegynae</taxon>
        <taxon>Araneoidea</taxon>
        <taxon>Nephilidae</taxon>
        <taxon>Nephila</taxon>
    </lineage>
</organism>
<protein>
    <submittedName>
        <fullName evidence="1">Zinc finger BED domain-containing protein 5</fullName>
    </submittedName>
</protein>
<accession>A0A8X6TXI4</accession>
<reference evidence="1" key="1">
    <citation type="submission" date="2020-08" db="EMBL/GenBank/DDBJ databases">
        <title>Multicomponent nature underlies the extraordinary mechanical properties of spider dragline silk.</title>
        <authorList>
            <person name="Kono N."/>
            <person name="Nakamura H."/>
            <person name="Mori M."/>
            <person name="Yoshida Y."/>
            <person name="Ohtoshi R."/>
            <person name="Malay A.D."/>
            <person name="Moran D.A.P."/>
            <person name="Tomita M."/>
            <person name="Numata K."/>
            <person name="Arakawa K."/>
        </authorList>
    </citation>
    <scope>NUCLEOTIDE SEQUENCE</scope>
</reference>
<dbReference type="EMBL" id="BMAW01067630">
    <property type="protein sequence ID" value="GFT60715.1"/>
    <property type="molecule type" value="Genomic_DNA"/>
</dbReference>
<evidence type="ECO:0000313" key="1">
    <source>
        <dbReference type="EMBL" id="GFT60715.1"/>
    </source>
</evidence>
<feature type="non-terminal residue" evidence="1">
    <location>
        <position position="1"/>
    </location>
</feature>
<evidence type="ECO:0000313" key="2">
    <source>
        <dbReference type="Proteomes" id="UP000887013"/>
    </source>
</evidence>